<proteinExistence type="predicted"/>
<sequence>MNHRPQPRSGHRKPRSADKLARKTFLPCVRCGELHAPAELHDNDGRCDACWRHDWQAHQGYLREHAIVIARFNFCVWTPDLFDSELAIESDGCYIQRVTWRDPETRKKHFGEQIDCFEPTIWAAILAEAQALSVVYQPHDAVMDDIETHEISLRLDTQLITLSPEAGCCVCADGAARLQHLWMQIHARSQWRDRLKL</sequence>
<reference evidence="1" key="1">
    <citation type="submission" date="2020-10" db="EMBL/GenBank/DDBJ databases">
        <authorList>
            <person name="Castelo-Branco R."/>
            <person name="Eusebio N."/>
            <person name="Adriana R."/>
            <person name="Vieira A."/>
            <person name="Brugerolle De Fraissinette N."/>
            <person name="Rezende De Castro R."/>
            <person name="Schneider M.P."/>
            <person name="Vasconcelos V."/>
            <person name="Leao P.N."/>
        </authorList>
    </citation>
    <scope>NUCLEOTIDE SEQUENCE</scope>
    <source>
        <strain evidence="1">LEGE 11480</strain>
    </source>
</reference>
<accession>A0A928VSH1</accession>
<organism evidence="1 2">
    <name type="scientific">Romeriopsis navalis LEGE 11480</name>
    <dbReference type="NCBI Taxonomy" id="2777977"/>
    <lineage>
        <taxon>Bacteria</taxon>
        <taxon>Bacillati</taxon>
        <taxon>Cyanobacteriota</taxon>
        <taxon>Cyanophyceae</taxon>
        <taxon>Leptolyngbyales</taxon>
        <taxon>Leptolyngbyaceae</taxon>
        <taxon>Romeriopsis</taxon>
        <taxon>Romeriopsis navalis</taxon>
    </lineage>
</organism>
<comment type="caution">
    <text evidence="1">The sequence shown here is derived from an EMBL/GenBank/DDBJ whole genome shotgun (WGS) entry which is preliminary data.</text>
</comment>
<name>A0A928VSH1_9CYAN</name>
<protein>
    <submittedName>
        <fullName evidence="1">Uncharacterized protein</fullName>
    </submittedName>
</protein>
<dbReference type="RefSeq" id="WP_264326559.1">
    <property type="nucleotide sequence ID" value="NZ_JADEXQ010000073.1"/>
</dbReference>
<evidence type="ECO:0000313" key="2">
    <source>
        <dbReference type="Proteomes" id="UP000625316"/>
    </source>
</evidence>
<dbReference type="AlphaFoldDB" id="A0A928VSH1"/>
<dbReference type="EMBL" id="JADEXQ010000073">
    <property type="protein sequence ID" value="MBE9031732.1"/>
    <property type="molecule type" value="Genomic_DNA"/>
</dbReference>
<evidence type="ECO:0000313" key="1">
    <source>
        <dbReference type="EMBL" id="MBE9031732.1"/>
    </source>
</evidence>
<keyword evidence="2" id="KW-1185">Reference proteome</keyword>
<gene>
    <name evidence="1" type="ORF">IQ266_18525</name>
</gene>
<dbReference type="Proteomes" id="UP000625316">
    <property type="component" value="Unassembled WGS sequence"/>
</dbReference>